<dbReference type="InterPro" id="IPR003598">
    <property type="entry name" value="Ig_sub2"/>
</dbReference>
<evidence type="ECO:0000256" key="2">
    <source>
        <dbReference type="ARBA" id="ARBA00022737"/>
    </source>
</evidence>
<dbReference type="PROSITE" id="PS50835">
    <property type="entry name" value="IG_LIKE"/>
    <property type="match status" value="3"/>
</dbReference>
<evidence type="ECO:0000256" key="4">
    <source>
        <dbReference type="ARBA" id="ARBA00023319"/>
    </source>
</evidence>
<accession>A0AAV7JVT8</accession>
<sequence length="341" mass="37014">MCSLSLLLFISLLPLLCYNLKISTPPTDRTARLGSKLSFSCLFQQTPDLTQPYNIDWLFNGNILNLIPPSGLTRRSSSLDTSSLTSTLFITEIILNDSGQYSCQLSVNNGSFITSESALLEIATLAENFLTNPESKSPMVGEGPVYLFCSHGESHPPANITWLKNSQIDSSLSFITTTVTVGMNVVASSTLTISQAKPSDIGAYTCVATSSYFPDIEVRSGTALLMVGSETSAPVWLQHPHEEAVLPIYIGAELILTCTVFGNPSPIVTWERDGSVLSGSNDVTLSTGIQSSYRIAVFSESDIGSYRCGALNILDSTYSHTVELRFVLFIPVTFLRKIYSI</sequence>
<evidence type="ECO:0000256" key="5">
    <source>
        <dbReference type="SAM" id="SignalP"/>
    </source>
</evidence>
<dbReference type="Pfam" id="PF13927">
    <property type="entry name" value="Ig_3"/>
    <property type="match status" value="3"/>
</dbReference>
<evidence type="ECO:0000313" key="7">
    <source>
        <dbReference type="EMBL" id="KAI6652868.1"/>
    </source>
</evidence>
<feature type="domain" description="Ig-like" evidence="6">
    <location>
        <begin position="133"/>
        <end position="211"/>
    </location>
</feature>
<reference evidence="7 8" key="1">
    <citation type="journal article" date="2023" name="BMC Biol.">
        <title>The compact genome of the sponge Oopsacas minuta (Hexactinellida) is lacking key metazoan core genes.</title>
        <authorList>
            <person name="Santini S."/>
            <person name="Schenkelaars Q."/>
            <person name="Jourda C."/>
            <person name="Duchesne M."/>
            <person name="Belahbib H."/>
            <person name="Rocher C."/>
            <person name="Selva M."/>
            <person name="Riesgo A."/>
            <person name="Vervoort M."/>
            <person name="Leys S.P."/>
            <person name="Kodjabachian L."/>
            <person name="Le Bivic A."/>
            <person name="Borchiellini C."/>
            <person name="Claverie J.M."/>
            <person name="Renard E."/>
        </authorList>
    </citation>
    <scope>NUCLEOTIDE SEQUENCE [LARGE SCALE GENOMIC DNA]</scope>
    <source>
        <strain evidence="7">SPO-2</strain>
    </source>
</reference>
<proteinExistence type="predicted"/>
<dbReference type="InterPro" id="IPR051170">
    <property type="entry name" value="Neural/epithelial_adhesion"/>
</dbReference>
<dbReference type="InterPro" id="IPR036179">
    <property type="entry name" value="Ig-like_dom_sf"/>
</dbReference>
<dbReference type="Gene3D" id="2.60.40.10">
    <property type="entry name" value="Immunoglobulins"/>
    <property type="match status" value="3"/>
</dbReference>
<dbReference type="SMART" id="SM00409">
    <property type="entry name" value="IG"/>
    <property type="match status" value="3"/>
</dbReference>
<dbReference type="Proteomes" id="UP001165289">
    <property type="component" value="Unassembled WGS sequence"/>
</dbReference>
<dbReference type="PANTHER" id="PTHR12231">
    <property type="entry name" value="CTX-RELATED TYPE I TRANSMEMBRANE PROTEIN"/>
    <property type="match status" value="1"/>
</dbReference>
<dbReference type="InterPro" id="IPR007110">
    <property type="entry name" value="Ig-like_dom"/>
</dbReference>
<feature type="signal peptide" evidence="5">
    <location>
        <begin position="1"/>
        <end position="17"/>
    </location>
</feature>
<keyword evidence="2" id="KW-0677">Repeat</keyword>
<keyword evidence="3" id="KW-1015">Disulfide bond</keyword>
<evidence type="ECO:0000313" key="8">
    <source>
        <dbReference type="Proteomes" id="UP001165289"/>
    </source>
</evidence>
<evidence type="ECO:0000259" key="6">
    <source>
        <dbReference type="PROSITE" id="PS50835"/>
    </source>
</evidence>
<dbReference type="SUPFAM" id="SSF48726">
    <property type="entry name" value="Immunoglobulin"/>
    <property type="match status" value="3"/>
</dbReference>
<comment type="caution">
    <text evidence="7">The sequence shown here is derived from an EMBL/GenBank/DDBJ whole genome shotgun (WGS) entry which is preliminary data.</text>
</comment>
<feature type="domain" description="Ig-like" evidence="6">
    <location>
        <begin position="14"/>
        <end position="114"/>
    </location>
</feature>
<keyword evidence="1 5" id="KW-0732">Signal</keyword>
<dbReference type="SMART" id="SM00408">
    <property type="entry name" value="IGc2"/>
    <property type="match status" value="3"/>
</dbReference>
<evidence type="ECO:0000256" key="1">
    <source>
        <dbReference type="ARBA" id="ARBA00022729"/>
    </source>
</evidence>
<name>A0AAV7JVT8_9METZ</name>
<feature type="domain" description="Ig-like" evidence="6">
    <location>
        <begin position="234"/>
        <end position="325"/>
    </location>
</feature>
<dbReference type="EMBL" id="JAKMXF010000297">
    <property type="protein sequence ID" value="KAI6652868.1"/>
    <property type="molecule type" value="Genomic_DNA"/>
</dbReference>
<protein>
    <submittedName>
        <fullName evidence="7">Hemicentin-1-like</fullName>
    </submittedName>
</protein>
<keyword evidence="4" id="KW-0393">Immunoglobulin domain</keyword>
<dbReference type="PANTHER" id="PTHR12231:SF253">
    <property type="entry name" value="DPR-INTERACTING PROTEIN ETA, ISOFORM B-RELATED"/>
    <property type="match status" value="1"/>
</dbReference>
<feature type="chain" id="PRO_5043686807" evidence="5">
    <location>
        <begin position="18"/>
        <end position="341"/>
    </location>
</feature>
<keyword evidence="8" id="KW-1185">Reference proteome</keyword>
<dbReference type="InterPro" id="IPR003599">
    <property type="entry name" value="Ig_sub"/>
</dbReference>
<evidence type="ECO:0000256" key="3">
    <source>
        <dbReference type="ARBA" id="ARBA00023157"/>
    </source>
</evidence>
<dbReference type="AlphaFoldDB" id="A0AAV7JVT8"/>
<organism evidence="7 8">
    <name type="scientific">Oopsacas minuta</name>
    <dbReference type="NCBI Taxonomy" id="111878"/>
    <lineage>
        <taxon>Eukaryota</taxon>
        <taxon>Metazoa</taxon>
        <taxon>Porifera</taxon>
        <taxon>Hexactinellida</taxon>
        <taxon>Hexasterophora</taxon>
        <taxon>Lyssacinosida</taxon>
        <taxon>Leucopsacidae</taxon>
        <taxon>Oopsacas</taxon>
    </lineage>
</organism>
<dbReference type="InterPro" id="IPR013783">
    <property type="entry name" value="Ig-like_fold"/>
</dbReference>
<gene>
    <name evidence="7" type="ORF">LOD99_4254</name>
</gene>